<evidence type="ECO:0000313" key="2">
    <source>
        <dbReference type="Proteomes" id="UP000000376"/>
    </source>
</evidence>
<accession>D7BM58</accession>
<dbReference type="SUPFAM" id="SSF55486">
    <property type="entry name" value="Metalloproteases ('zincins'), catalytic domain"/>
    <property type="match status" value="1"/>
</dbReference>
<dbReference type="OrthoDB" id="142939at2"/>
<organism evidence="1 2">
    <name type="scientific">Arcanobacterium haemolyticum (strain ATCC 9345 / DSM 20595 / CCM 5947 / CCUG 17215 / LMG 16163 / NBRC 15585 / NCTC 8452 / 11018)</name>
    <dbReference type="NCBI Taxonomy" id="644284"/>
    <lineage>
        <taxon>Bacteria</taxon>
        <taxon>Bacillati</taxon>
        <taxon>Actinomycetota</taxon>
        <taxon>Actinomycetes</taxon>
        <taxon>Actinomycetales</taxon>
        <taxon>Actinomycetaceae</taxon>
        <taxon>Arcanobacterium</taxon>
    </lineage>
</organism>
<dbReference type="RefSeq" id="WP_013169505.1">
    <property type="nucleotide sequence ID" value="NC_014218.1"/>
</dbReference>
<dbReference type="HOGENOM" id="CLU_059556_0_0_11"/>
<keyword evidence="2" id="KW-1185">Reference proteome</keyword>
<evidence type="ECO:0000313" key="1">
    <source>
        <dbReference type="EMBL" id="ADH92007.1"/>
    </source>
</evidence>
<reference evidence="1 2" key="1">
    <citation type="journal article" date="2010" name="Stand. Genomic Sci.">
        <title>Complete genome sequence of Arcanobacterium haemolyticum type strain (11018).</title>
        <authorList>
            <person name="Yasawong M."/>
            <person name="Teshima H."/>
            <person name="Lapidus A."/>
            <person name="Nolan M."/>
            <person name="Lucas S."/>
            <person name="Glavina Del Rio T."/>
            <person name="Tice H."/>
            <person name="Cheng J."/>
            <person name="Bruce D."/>
            <person name="Detter C."/>
            <person name="Tapia R."/>
            <person name="Han C."/>
            <person name="Goodwin L."/>
            <person name="Pitluck S."/>
            <person name="Liolios K."/>
            <person name="Ivanova N."/>
            <person name="Mavromatis K."/>
            <person name="Mikhailova N."/>
            <person name="Pati A."/>
            <person name="Chen A."/>
            <person name="Palaniappan K."/>
            <person name="Land M."/>
            <person name="Hauser L."/>
            <person name="Chang Y."/>
            <person name="Jeffries C."/>
            <person name="Rohde M."/>
            <person name="Sikorski J."/>
            <person name="Pukall R."/>
            <person name="Goker M."/>
            <person name="Woyke T."/>
            <person name="Bristow J."/>
            <person name="Eisen J."/>
            <person name="Markowitz V."/>
            <person name="Hugenholtz P."/>
            <person name="Kyrpides N."/>
            <person name="Klenk H."/>
        </authorList>
    </citation>
    <scope>NUCLEOTIDE SEQUENCE [LARGE SCALE GENOMIC DNA]</scope>
    <source>
        <strain evidence="2">ATCC 9345 / DSM 20595 / CCUG 17215 / LMG 16163 / NBRC 15585 / NCTC 8452 / 11018</strain>
    </source>
</reference>
<dbReference type="Proteomes" id="UP000000376">
    <property type="component" value="Chromosome"/>
</dbReference>
<proteinExistence type="predicted"/>
<dbReference type="InterPro" id="IPR042271">
    <property type="entry name" value="Zinicin_2_N"/>
</dbReference>
<gene>
    <name evidence="1" type="ordered locus">Arch_0249</name>
</gene>
<dbReference type="KEGG" id="ahe:Arch_0249"/>
<dbReference type="Gene3D" id="1.20.150.30">
    <property type="entry name" value="Zincin-like metallopeptidase, N-terminal domain"/>
    <property type="match status" value="1"/>
</dbReference>
<dbReference type="eggNOG" id="COG5282">
    <property type="taxonomic scope" value="Bacteria"/>
</dbReference>
<protein>
    <recommendedName>
        <fullName evidence="3">Coenzyme F420 biosynthesis-associated protein</fullName>
    </recommendedName>
</protein>
<dbReference type="AlphaFoldDB" id="D7BM58"/>
<dbReference type="PANTHER" id="PTHR39420:SF1">
    <property type="entry name" value="HYDROLASE"/>
    <property type="match status" value="1"/>
</dbReference>
<dbReference type="EMBL" id="CP002045">
    <property type="protein sequence ID" value="ADH92007.1"/>
    <property type="molecule type" value="Genomic_DNA"/>
</dbReference>
<name>D7BM58_ARCHD</name>
<dbReference type="STRING" id="644284.Arch_0249"/>
<dbReference type="Pfam" id="PF10103">
    <property type="entry name" value="Zincin_2"/>
    <property type="match status" value="3"/>
</dbReference>
<dbReference type="PANTHER" id="PTHR39420">
    <property type="match status" value="1"/>
</dbReference>
<evidence type="ECO:0008006" key="3">
    <source>
        <dbReference type="Google" id="ProtNLM"/>
    </source>
</evidence>
<dbReference type="InterPro" id="IPR018766">
    <property type="entry name" value="Zinicin_2"/>
</dbReference>
<sequence length="288" mass="31163">MNTVKLLARLVAGSGPAMSVTAAQAVVNDLRQGAKRAPRIVKKISGLSADGVRVKIVDRAGWAQGAVASIQQMLRGVDAAVDFKDYQLGGAMSVLAAKVLGQWDPYVVDPRVYLVAPNVAQFQRQYDLDRRDVALWVAVHELTHAAQFAAAPWLAPYIAERAAFVLEIDNAIPPEPVLDELTAVMSLLEGHATFVMDRVPLAIMPSRSRLVRAMAARRAAGGFIAKKLSQALGMAKKSQQYVQGSDFVTAVVGKVGIEGLNKAWEGEKNLPTLHELTHPAEWIDRVVK</sequence>